<dbReference type="RefSeq" id="WP_091529149.1">
    <property type="nucleotide sequence ID" value="NZ_FOLT01000003.1"/>
</dbReference>
<dbReference type="PROSITE" id="PS50977">
    <property type="entry name" value="HTH_TETR_2"/>
    <property type="match status" value="1"/>
</dbReference>
<proteinExistence type="predicted"/>
<dbReference type="GO" id="GO:0003677">
    <property type="term" value="F:DNA binding"/>
    <property type="evidence" value="ECO:0007669"/>
    <property type="project" value="UniProtKB-UniRule"/>
</dbReference>
<dbReference type="InterPro" id="IPR009057">
    <property type="entry name" value="Homeodomain-like_sf"/>
</dbReference>
<dbReference type="PROSITE" id="PS01081">
    <property type="entry name" value="HTH_TETR_1"/>
    <property type="match status" value="1"/>
</dbReference>
<dbReference type="Pfam" id="PF00440">
    <property type="entry name" value="TetR_N"/>
    <property type="match status" value="1"/>
</dbReference>
<dbReference type="SUPFAM" id="SSF48498">
    <property type="entry name" value="Tetracyclin repressor-like, C-terminal domain"/>
    <property type="match status" value="1"/>
</dbReference>
<evidence type="ECO:0000313" key="4">
    <source>
        <dbReference type="EMBL" id="SFC16401.1"/>
    </source>
</evidence>
<sequence>MKYVNQPKTEKGQETLDKIILEAERLFSEKGYYKTSIKDITKAAEVGIGTFYIYFEDKHSLYQAILSEYGHFIRKTIAESVRTAGTRIEAERMGIETFIRLVRKRPSMYNVIWQALYVDKKLFVDYYTKFSENYIKQILIAQKKGEIIADYDPEALSYMLMGITNFIGLRYAIFDDQTDLDPILDEVMDMLVNGIYPHNERME</sequence>
<dbReference type="PANTHER" id="PTHR43479:SF11">
    <property type="entry name" value="ACREF_ENVCD OPERON REPRESSOR-RELATED"/>
    <property type="match status" value="1"/>
</dbReference>
<dbReference type="OrthoDB" id="9780824at2"/>
<dbReference type="Proteomes" id="UP000199612">
    <property type="component" value="Unassembled WGS sequence"/>
</dbReference>
<reference evidence="5" key="1">
    <citation type="submission" date="2016-10" db="EMBL/GenBank/DDBJ databases">
        <authorList>
            <person name="Varghese N."/>
            <person name="Submissions S."/>
        </authorList>
    </citation>
    <scope>NUCLEOTIDE SEQUENCE [LARGE SCALE GENOMIC DNA]</scope>
    <source>
        <strain evidence="5">DSM 23664</strain>
    </source>
</reference>
<feature type="domain" description="HTH tetR-type" evidence="3">
    <location>
        <begin position="13"/>
        <end position="73"/>
    </location>
</feature>
<dbReference type="InterPro" id="IPR036271">
    <property type="entry name" value="Tet_transcr_reg_TetR-rel_C_sf"/>
</dbReference>
<dbReference type="STRING" id="753702.SAMN04488102_103271"/>
<feature type="DNA-binding region" description="H-T-H motif" evidence="2">
    <location>
        <begin position="36"/>
        <end position="55"/>
    </location>
</feature>
<dbReference type="PANTHER" id="PTHR43479">
    <property type="entry name" value="ACREF/ENVCD OPERON REPRESSOR-RELATED"/>
    <property type="match status" value="1"/>
</dbReference>
<dbReference type="Gene3D" id="1.10.357.10">
    <property type="entry name" value="Tetracycline Repressor, domain 2"/>
    <property type="match status" value="1"/>
</dbReference>
<evidence type="ECO:0000256" key="2">
    <source>
        <dbReference type="PROSITE-ProRule" id="PRU00335"/>
    </source>
</evidence>
<evidence type="ECO:0000313" key="5">
    <source>
        <dbReference type="Proteomes" id="UP000199612"/>
    </source>
</evidence>
<keyword evidence="5" id="KW-1185">Reference proteome</keyword>
<dbReference type="PRINTS" id="PR00455">
    <property type="entry name" value="HTHTETR"/>
</dbReference>
<keyword evidence="1 2" id="KW-0238">DNA-binding</keyword>
<gene>
    <name evidence="4" type="ORF">SAMN04488102_103271</name>
</gene>
<dbReference type="InterPro" id="IPR001647">
    <property type="entry name" value="HTH_TetR"/>
</dbReference>
<name>A0A1I1GXY8_9LACT</name>
<dbReference type="Gene3D" id="1.10.10.60">
    <property type="entry name" value="Homeodomain-like"/>
    <property type="match status" value="1"/>
</dbReference>
<protein>
    <submittedName>
        <fullName evidence="4">Transcriptional regulator, TetR family</fullName>
    </submittedName>
</protein>
<organism evidence="4 5">
    <name type="scientific">Alkalibacterium subtropicum</name>
    <dbReference type="NCBI Taxonomy" id="753702"/>
    <lineage>
        <taxon>Bacteria</taxon>
        <taxon>Bacillati</taxon>
        <taxon>Bacillota</taxon>
        <taxon>Bacilli</taxon>
        <taxon>Lactobacillales</taxon>
        <taxon>Carnobacteriaceae</taxon>
        <taxon>Alkalibacterium</taxon>
    </lineage>
</organism>
<dbReference type="InterPro" id="IPR023772">
    <property type="entry name" value="DNA-bd_HTH_TetR-type_CS"/>
</dbReference>
<evidence type="ECO:0000256" key="1">
    <source>
        <dbReference type="ARBA" id="ARBA00023125"/>
    </source>
</evidence>
<dbReference type="SUPFAM" id="SSF46689">
    <property type="entry name" value="Homeodomain-like"/>
    <property type="match status" value="1"/>
</dbReference>
<dbReference type="InterPro" id="IPR050624">
    <property type="entry name" value="HTH-type_Tx_Regulator"/>
</dbReference>
<dbReference type="AlphaFoldDB" id="A0A1I1GXY8"/>
<dbReference type="EMBL" id="FOLT01000003">
    <property type="protein sequence ID" value="SFC16401.1"/>
    <property type="molecule type" value="Genomic_DNA"/>
</dbReference>
<evidence type="ECO:0000259" key="3">
    <source>
        <dbReference type="PROSITE" id="PS50977"/>
    </source>
</evidence>
<accession>A0A1I1GXY8</accession>